<protein>
    <recommendedName>
        <fullName evidence="3">Cardiolipin synthase N-terminal domain-containing protein</fullName>
    </recommendedName>
</protein>
<dbReference type="RefSeq" id="WP_348262552.1">
    <property type="nucleotide sequence ID" value="NZ_CP121196.1"/>
</dbReference>
<evidence type="ECO:0008006" key="3">
    <source>
        <dbReference type="Google" id="ProtNLM"/>
    </source>
</evidence>
<evidence type="ECO:0000256" key="1">
    <source>
        <dbReference type="SAM" id="Phobius"/>
    </source>
</evidence>
<sequence length="68" mass="7452">MSGISISTIVDYVLAVCVLAALVASVIMCAADAKRRGKSPVLISLMVILFFPVGLFVWLVFRRKNQRP</sequence>
<keyword evidence="1" id="KW-0472">Membrane</keyword>
<name>A0AAU7DIV9_9BACT</name>
<keyword evidence="1" id="KW-1133">Transmembrane helix</keyword>
<evidence type="ECO:0000313" key="2">
    <source>
        <dbReference type="EMBL" id="XBH17321.1"/>
    </source>
</evidence>
<gene>
    <name evidence="2" type="ORF">P8935_22485</name>
</gene>
<dbReference type="EMBL" id="CP121196">
    <property type="protein sequence ID" value="XBH17321.1"/>
    <property type="molecule type" value="Genomic_DNA"/>
</dbReference>
<keyword evidence="1" id="KW-0812">Transmembrane</keyword>
<feature type="transmembrane region" description="Helical" evidence="1">
    <location>
        <begin position="42"/>
        <end position="61"/>
    </location>
</feature>
<proteinExistence type="predicted"/>
<feature type="transmembrane region" description="Helical" evidence="1">
    <location>
        <begin position="12"/>
        <end position="30"/>
    </location>
</feature>
<accession>A0AAU7DIV9</accession>
<reference evidence="2" key="1">
    <citation type="submission" date="2023-03" db="EMBL/GenBank/DDBJ databases">
        <title>Edaphobacter sp.</title>
        <authorList>
            <person name="Huber K.J."/>
            <person name="Papendorf J."/>
            <person name="Pilke C."/>
            <person name="Bunk B."/>
            <person name="Sproeer C."/>
            <person name="Pester M."/>
        </authorList>
    </citation>
    <scope>NUCLEOTIDE SEQUENCE</scope>
    <source>
        <strain evidence="2">DSM 110680</strain>
    </source>
</reference>
<dbReference type="AlphaFoldDB" id="A0AAU7DIV9"/>
<organism evidence="2">
    <name type="scientific">Telmatobacter sp. DSM 110680</name>
    <dbReference type="NCBI Taxonomy" id="3036704"/>
    <lineage>
        <taxon>Bacteria</taxon>
        <taxon>Pseudomonadati</taxon>
        <taxon>Acidobacteriota</taxon>
        <taxon>Terriglobia</taxon>
        <taxon>Terriglobales</taxon>
        <taxon>Acidobacteriaceae</taxon>
        <taxon>Telmatobacter</taxon>
    </lineage>
</organism>